<evidence type="ECO:0000259" key="1">
    <source>
        <dbReference type="Pfam" id="PF22893"/>
    </source>
</evidence>
<keyword evidence="3" id="KW-1185">Reference proteome</keyword>
<dbReference type="AlphaFoldDB" id="A0A3N4I509"/>
<evidence type="ECO:0000313" key="2">
    <source>
        <dbReference type="EMBL" id="RPA80547.1"/>
    </source>
</evidence>
<protein>
    <recommendedName>
        <fullName evidence="1">Ubiquitin-like domain-containing protein</fullName>
    </recommendedName>
</protein>
<reference evidence="2 3" key="1">
    <citation type="journal article" date="2018" name="Nat. Ecol. Evol.">
        <title>Pezizomycetes genomes reveal the molecular basis of ectomycorrhizal truffle lifestyle.</title>
        <authorList>
            <person name="Murat C."/>
            <person name="Payen T."/>
            <person name="Noel B."/>
            <person name="Kuo A."/>
            <person name="Morin E."/>
            <person name="Chen J."/>
            <person name="Kohler A."/>
            <person name="Krizsan K."/>
            <person name="Balestrini R."/>
            <person name="Da Silva C."/>
            <person name="Montanini B."/>
            <person name="Hainaut M."/>
            <person name="Levati E."/>
            <person name="Barry K.W."/>
            <person name="Belfiori B."/>
            <person name="Cichocki N."/>
            <person name="Clum A."/>
            <person name="Dockter R.B."/>
            <person name="Fauchery L."/>
            <person name="Guy J."/>
            <person name="Iotti M."/>
            <person name="Le Tacon F."/>
            <person name="Lindquist E.A."/>
            <person name="Lipzen A."/>
            <person name="Malagnac F."/>
            <person name="Mello A."/>
            <person name="Molinier V."/>
            <person name="Miyauchi S."/>
            <person name="Poulain J."/>
            <person name="Riccioni C."/>
            <person name="Rubini A."/>
            <person name="Sitrit Y."/>
            <person name="Splivallo R."/>
            <person name="Traeger S."/>
            <person name="Wang M."/>
            <person name="Zifcakova L."/>
            <person name="Wipf D."/>
            <person name="Zambonelli A."/>
            <person name="Paolocci F."/>
            <person name="Nowrousian M."/>
            <person name="Ottonello S."/>
            <person name="Baldrian P."/>
            <person name="Spatafora J.W."/>
            <person name="Henrissat B."/>
            <person name="Nagy L.G."/>
            <person name="Aury J.M."/>
            <person name="Wincker P."/>
            <person name="Grigoriev I.V."/>
            <person name="Bonfante P."/>
            <person name="Martin F.M."/>
        </authorList>
    </citation>
    <scope>NUCLEOTIDE SEQUENCE [LARGE SCALE GENOMIC DNA]</scope>
    <source>
        <strain evidence="2 3">RN42</strain>
    </source>
</reference>
<dbReference type="Proteomes" id="UP000275078">
    <property type="component" value="Unassembled WGS sequence"/>
</dbReference>
<sequence length="460" mass="51959">MSFGFGLGDFITVGQHVATAIQTLRDSDTTIERLRLLDFEINELEKAIIERRLSNNGIDITQLRDGQRIREGVASMGQALGSCEEAIIRFRKETDKYRGAFEGNCATKGLDRFRQKLDSVGRRMKIAGDLEAALASLERNLSLSMRRYEMHVKAVDRIIETTGQRQTVEYLRSLSNDMAMVKSHLEGTSRQTVASNTQDIREDLVEVKFDIRKLETMMESMLMRSDKDDVGSMTCQQLCRVDRRTLNQRRYPNASRGYRDSQVERKFRSGSLYSGPNDGLMMMEQANALADQKLRALQAKASIAIIPLLATILLIVKCLKYFLGAIPQEIGYVWNSETGRVTSITILDALGGKLVLPQELCDSFSRLHGVLNVHFEKKPGEEKVKKREYCLMTAEGLRLTRDEDLFHATRPGAQITMFMEVKSKHASNTALLDKEGVQYCPQCGISNYYTSHAGVKALNW</sequence>
<dbReference type="Pfam" id="PF22893">
    <property type="entry name" value="ULD_2"/>
    <property type="match status" value="1"/>
</dbReference>
<dbReference type="STRING" id="1160509.A0A3N4I509"/>
<name>A0A3N4I509_ASCIM</name>
<organism evidence="2 3">
    <name type="scientific">Ascobolus immersus RN42</name>
    <dbReference type="NCBI Taxonomy" id="1160509"/>
    <lineage>
        <taxon>Eukaryota</taxon>
        <taxon>Fungi</taxon>
        <taxon>Dikarya</taxon>
        <taxon>Ascomycota</taxon>
        <taxon>Pezizomycotina</taxon>
        <taxon>Pezizomycetes</taxon>
        <taxon>Pezizales</taxon>
        <taxon>Ascobolaceae</taxon>
        <taxon>Ascobolus</taxon>
    </lineage>
</organism>
<feature type="domain" description="Ubiquitin-like" evidence="1">
    <location>
        <begin position="342"/>
        <end position="421"/>
    </location>
</feature>
<evidence type="ECO:0000313" key="3">
    <source>
        <dbReference type="Proteomes" id="UP000275078"/>
    </source>
</evidence>
<dbReference type="InterPro" id="IPR054464">
    <property type="entry name" value="ULD_fung"/>
</dbReference>
<proteinExistence type="predicted"/>
<dbReference type="EMBL" id="ML119687">
    <property type="protein sequence ID" value="RPA80547.1"/>
    <property type="molecule type" value="Genomic_DNA"/>
</dbReference>
<accession>A0A3N4I509</accession>
<gene>
    <name evidence="2" type="ORF">BJ508DRAFT_128205</name>
</gene>
<dbReference type="OrthoDB" id="3045089at2759"/>